<dbReference type="GO" id="GO:0015920">
    <property type="term" value="P:lipopolysaccharide transport"/>
    <property type="evidence" value="ECO:0007669"/>
    <property type="project" value="TreeGrafter"/>
</dbReference>
<proteinExistence type="predicted"/>
<dbReference type="GO" id="GO:0009279">
    <property type="term" value="C:cell outer membrane"/>
    <property type="evidence" value="ECO:0007669"/>
    <property type="project" value="TreeGrafter"/>
</dbReference>
<feature type="compositionally biased region" description="Basic and acidic residues" evidence="2">
    <location>
        <begin position="194"/>
        <end position="203"/>
    </location>
</feature>
<dbReference type="InterPro" id="IPR005653">
    <property type="entry name" value="OstA-like_N"/>
</dbReference>
<feature type="signal peptide" evidence="3">
    <location>
        <begin position="1"/>
        <end position="39"/>
    </location>
</feature>
<evidence type="ECO:0000256" key="2">
    <source>
        <dbReference type="SAM" id="MobiDB-lite"/>
    </source>
</evidence>
<dbReference type="Gene3D" id="2.60.450.10">
    <property type="entry name" value="Lipopolysaccharide (LPS) transport protein A like domain"/>
    <property type="match status" value="1"/>
</dbReference>
<dbReference type="InParanoid" id="F1ZCA4"/>
<feature type="chain" id="PRO_5003272829" description="Organic solvent tolerance-like N-terminal domain-containing protein" evidence="3">
    <location>
        <begin position="40"/>
        <end position="210"/>
    </location>
</feature>
<keyword evidence="1 3" id="KW-0732">Signal</keyword>
<sequence>MSVRPTTARPTTSTLARRSLFWGFALSAAVLAGAGALNAAAIASHNSEAPVDFSADHMELQDKQKRVLLTGNVDITQEELRLKADRTLMTYTDNDKLTLQRIEATGNVVVTRQDERAAGDVAVYDFNRKIITMVGHVALRRAQGDTLNGGRLVIDLNTGISSIDGHVSAPPSGTAAGPVTTARPGRVSGTFVVPKKDDKKDSKGTATPKP</sequence>
<dbReference type="GO" id="GO:0017089">
    <property type="term" value="F:glycolipid transfer activity"/>
    <property type="evidence" value="ECO:0007669"/>
    <property type="project" value="TreeGrafter"/>
</dbReference>
<dbReference type="PANTHER" id="PTHR36504:SF1">
    <property type="entry name" value="LIPOPOLYSACCHARIDE EXPORT SYSTEM PROTEIN LPTA"/>
    <property type="match status" value="1"/>
</dbReference>
<evidence type="ECO:0000259" key="4">
    <source>
        <dbReference type="Pfam" id="PF03968"/>
    </source>
</evidence>
<dbReference type="InterPro" id="IPR052037">
    <property type="entry name" value="LPS_export_LptA"/>
</dbReference>
<reference evidence="5 6" key="1">
    <citation type="journal article" date="2012" name="J. Bacteriol.">
        <title>Draft Genome Sequence of Novosphingobium nitrogenifigens Y88T.</title>
        <authorList>
            <person name="Strabala T.J."/>
            <person name="Macdonald L."/>
            <person name="Liu V."/>
            <person name="Smit A.M."/>
        </authorList>
    </citation>
    <scope>NUCLEOTIDE SEQUENCE [LARGE SCALE GENOMIC DNA]</scope>
    <source>
        <strain evidence="5 6">DSM 19370</strain>
    </source>
</reference>
<protein>
    <recommendedName>
        <fullName evidence="4">Organic solvent tolerance-like N-terminal domain-containing protein</fullName>
    </recommendedName>
</protein>
<dbReference type="EMBL" id="AEWJ01000054">
    <property type="protein sequence ID" value="EGD57689.1"/>
    <property type="molecule type" value="Genomic_DNA"/>
</dbReference>
<organism evidence="5 6">
    <name type="scientific">Novosphingobium nitrogenifigens DSM 19370</name>
    <dbReference type="NCBI Taxonomy" id="983920"/>
    <lineage>
        <taxon>Bacteria</taxon>
        <taxon>Pseudomonadati</taxon>
        <taxon>Pseudomonadota</taxon>
        <taxon>Alphaproteobacteria</taxon>
        <taxon>Sphingomonadales</taxon>
        <taxon>Sphingomonadaceae</taxon>
        <taxon>Novosphingobium</taxon>
    </lineage>
</organism>
<dbReference type="PANTHER" id="PTHR36504">
    <property type="entry name" value="LIPOPOLYSACCHARIDE EXPORT SYSTEM PROTEIN LPTA"/>
    <property type="match status" value="1"/>
</dbReference>
<dbReference type="InterPro" id="IPR006311">
    <property type="entry name" value="TAT_signal"/>
</dbReference>
<feature type="domain" description="Organic solvent tolerance-like N-terminal" evidence="4">
    <location>
        <begin position="54"/>
        <end position="159"/>
    </location>
</feature>
<dbReference type="GO" id="GO:0030288">
    <property type="term" value="C:outer membrane-bounded periplasmic space"/>
    <property type="evidence" value="ECO:0007669"/>
    <property type="project" value="TreeGrafter"/>
</dbReference>
<gene>
    <name evidence="5" type="ORF">Y88_3015</name>
</gene>
<dbReference type="Pfam" id="PF03968">
    <property type="entry name" value="LptD_N"/>
    <property type="match status" value="1"/>
</dbReference>
<accession>F1ZCA4</accession>
<evidence type="ECO:0000256" key="1">
    <source>
        <dbReference type="ARBA" id="ARBA00022729"/>
    </source>
</evidence>
<dbReference type="Proteomes" id="UP000004728">
    <property type="component" value="Unassembled WGS sequence"/>
</dbReference>
<feature type="region of interest" description="Disordered" evidence="2">
    <location>
        <begin position="165"/>
        <end position="210"/>
    </location>
</feature>
<name>F1ZCA4_9SPHN</name>
<dbReference type="eggNOG" id="COG1934">
    <property type="taxonomic scope" value="Bacteria"/>
</dbReference>
<dbReference type="PROSITE" id="PS51318">
    <property type="entry name" value="TAT"/>
    <property type="match status" value="1"/>
</dbReference>
<dbReference type="HOGENOM" id="CLU_095993_0_2_5"/>
<keyword evidence="6" id="KW-1185">Reference proteome</keyword>
<dbReference type="AlphaFoldDB" id="F1ZCA4"/>
<dbReference type="STRING" id="983920.Y88_3015"/>
<evidence type="ECO:0000256" key="3">
    <source>
        <dbReference type="SAM" id="SignalP"/>
    </source>
</evidence>
<evidence type="ECO:0000313" key="5">
    <source>
        <dbReference type="EMBL" id="EGD57689.1"/>
    </source>
</evidence>
<evidence type="ECO:0000313" key="6">
    <source>
        <dbReference type="Proteomes" id="UP000004728"/>
    </source>
</evidence>
<comment type="caution">
    <text evidence="5">The sequence shown here is derived from an EMBL/GenBank/DDBJ whole genome shotgun (WGS) entry which is preliminary data.</text>
</comment>